<gene>
    <name evidence="1" type="ORF">HGUI_01700</name>
</gene>
<protein>
    <submittedName>
        <fullName evidence="1">Uncharacterized protein</fullName>
    </submittedName>
</protein>
<organism evidence="1 2">
    <name type="scientific">Hanseniaspora guilliermondii</name>
    <dbReference type="NCBI Taxonomy" id="56406"/>
    <lineage>
        <taxon>Eukaryota</taxon>
        <taxon>Fungi</taxon>
        <taxon>Dikarya</taxon>
        <taxon>Ascomycota</taxon>
        <taxon>Saccharomycotina</taxon>
        <taxon>Saccharomycetes</taxon>
        <taxon>Saccharomycodales</taxon>
        <taxon>Saccharomycodaceae</taxon>
        <taxon>Hanseniaspora</taxon>
    </lineage>
</organism>
<name>A0A1L0B130_9ASCO</name>
<dbReference type="OrthoDB" id="5551751at2759"/>
<keyword evidence="2" id="KW-1185">Reference proteome</keyword>
<dbReference type="EMBL" id="FQNF01000024">
    <property type="protein sequence ID" value="SGZ39500.1"/>
    <property type="molecule type" value="Genomic_DNA"/>
</dbReference>
<dbReference type="VEuPathDB" id="FungiDB:HGUI_01700"/>
<sequence>MAKRVDNNVDNSRHLIDLSPNTVHKSLSKRDTNNQNSIVTDIDKSNSIFSTYIRDIPLLYENLSDTDNQILLFSIPDYDIHKLDYKVWQYPRVIHQDMTPLEKETIIRENIVDFINDYVVNLKSDVNIKKGNDLSKVLMWLEDDNYGMPLNLINENGKNLEVSRNPLGNGKSQLVLNNGHQVMAVDLIYNGYSNGVIFVIKGCFDKKLWT</sequence>
<accession>A0A1L0B130</accession>
<evidence type="ECO:0000313" key="2">
    <source>
        <dbReference type="Proteomes" id="UP000183365"/>
    </source>
</evidence>
<proteinExistence type="predicted"/>
<evidence type="ECO:0000313" key="1">
    <source>
        <dbReference type="EMBL" id="SGZ39500.1"/>
    </source>
</evidence>
<dbReference type="Proteomes" id="UP000183365">
    <property type="component" value="Unassembled WGS sequence"/>
</dbReference>
<dbReference type="AlphaFoldDB" id="A0A1L0B130"/>
<reference evidence="2" key="1">
    <citation type="submission" date="2016-11" db="EMBL/GenBank/DDBJ databases">
        <authorList>
            <person name="Guldener U."/>
        </authorList>
    </citation>
    <scope>NUCLEOTIDE SEQUENCE [LARGE SCALE GENOMIC DNA]</scope>
</reference>